<comment type="caution">
    <text evidence="1">The sequence shown here is derived from an EMBL/GenBank/DDBJ whole genome shotgun (WGS) entry which is preliminary data.</text>
</comment>
<dbReference type="EMBL" id="NAOO01000045">
    <property type="protein sequence ID" value="RFB82491.1"/>
    <property type="molecule type" value="Genomic_DNA"/>
</dbReference>
<evidence type="ECO:0008006" key="3">
    <source>
        <dbReference type="Google" id="ProtNLM"/>
    </source>
</evidence>
<reference evidence="1 2" key="1">
    <citation type="submission" date="2017-03" db="EMBL/GenBank/DDBJ databases">
        <title>Genome analysis of Rhizobial strains effectives or ineffectives for nitrogen fixation isolated from bean seeds.</title>
        <authorList>
            <person name="Peralta H."/>
            <person name="Aguilar-Vera A."/>
            <person name="Mora Y."/>
            <person name="Vargas-Lagunas C."/>
            <person name="Girard L."/>
            <person name="Mora J."/>
        </authorList>
    </citation>
    <scope>NUCLEOTIDE SEQUENCE [LARGE SCALE GENOMIC DNA]</scope>
    <source>
        <strain evidence="1 2">CCGM5</strain>
    </source>
</reference>
<dbReference type="Proteomes" id="UP000256748">
    <property type="component" value="Unassembled WGS sequence"/>
</dbReference>
<protein>
    <recommendedName>
        <fullName evidence="3">HNH endonuclease</fullName>
    </recommendedName>
</protein>
<gene>
    <name evidence="1" type="ORF">B5K10_31100</name>
</gene>
<evidence type="ECO:0000313" key="1">
    <source>
        <dbReference type="EMBL" id="RFB82491.1"/>
    </source>
</evidence>
<accession>A0A3E1AZ95</accession>
<dbReference type="AlphaFoldDB" id="A0A3E1AZ95"/>
<evidence type="ECO:0000313" key="2">
    <source>
        <dbReference type="Proteomes" id="UP000256748"/>
    </source>
</evidence>
<name>A0A3E1AZ95_RHILT</name>
<organism evidence="1 2">
    <name type="scientific">Rhizobium leguminosarum bv. trifolii</name>
    <dbReference type="NCBI Taxonomy" id="386"/>
    <lineage>
        <taxon>Bacteria</taxon>
        <taxon>Pseudomonadati</taxon>
        <taxon>Pseudomonadota</taxon>
        <taxon>Alphaproteobacteria</taxon>
        <taxon>Hyphomicrobiales</taxon>
        <taxon>Rhizobiaceae</taxon>
        <taxon>Rhizobium/Agrobacterium group</taxon>
        <taxon>Rhizobium</taxon>
    </lineage>
</organism>
<dbReference type="Gene3D" id="1.10.30.50">
    <property type="match status" value="1"/>
</dbReference>
<sequence length="197" mass="21999">MKTSKPWDWKPVDSLKKAALKSAKDKILAFHLQRHEHNCCYCRTGLMGSGPFMTDREHVLPKGKASFRAFSFAIWNLGVACKRCNMQFKGSGTGFIVDKDDPASFQASGNYLFIHPNFDRWADHLTRFDGGMNEKKVVFFSNPTNSAKGEYTKAFFALGQLARNSFARGQGQNTPEQFSRAAALVEELAIVLGQPVP</sequence>
<proteinExistence type="predicted"/>